<feature type="region of interest" description="Disordered" evidence="1">
    <location>
        <begin position="80"/>
        <end position="138"/>
    </location>
</feature>
<protein>
    <submittedName>
        <fullName evidence="2">Uncharacterized protein</fullName>
    </submittedName>
</protein>
<keyword evidence="3" id="KW-1185">Reference proteome</keyword>
<accession>A0AAV7VNE6</accession>
<proteinExistence type="predicted"/>
<gene>
    <name evidence="2" type="ORF">NDU88_005401</name>
</gene>
<organism evidence="2 3">
    <name type="scientific">Pleurodeles waltl</name>
    <name type="common">Iberian ribbed newt</name>
    <dbReference type="NCBI Taxonomy" id="8319"/>
    <lineage>
        <taxon>Eukaryota</taxon>
        <taxon>Metazoa</taxon>
        <taxon>Chordata</taxon>
        <taxon>Craniata</taxon>
        <taxon>Vertebrata</taxon>
        <taxon>Euteleostomi</taxon>
        <taxon>Amphibia</taxon>
        <taxon>Batrachia</taxon>
        <taxon>Caudata</taxon>
        <taxon>Salamandroidea</taxon>
        <taxon>Salamandridae</taxon>
        <taxon>Pleurodelinae</taxon>
        <taxon>Pleurodeles</taxon>
    </lineage>
</organism>
<reference evidence="2" key="1">
    <citation type="journal article" date="2022" name="bioRxiv">
        <title>Sequencing and chromosome-scale assembly of the giantPleurodeles waltlgenome.</title>
        <authorList>
            <person name="Brown T."/>
            <person name="Elewa A."/>
            <person name="Iarovenko S."/>
            <person name="Subramanian E."/>
            <person name="Araus A.J."/>
            <person name="Petzold A."/>
            <person name="Susuki M."/>
            <person name="Suzuki K.-i.T."/>
            <person name="Hayashi T."/>
            <person name="Toyoda A."/>
            <person name="Oliveira C."/>
            <person name="Osipova E."/>
            <person name="Leigh N.D."/>
            <person name="Simon A."/>
            <person name="Yun M.H."/>
        </authorList>
    </citation>
    <scope>NUCLEOTIDE SEQUENCE</scope>
    <source>
        <strain evidence="2">20211129_DDA</strain>
        <tissue evidence="2">Liver</tissue>
    </source>
</reference>
<name>A0AAV7VNE6_PLEWA</name>
<dbReference type="Proteomes" id="UP001066276">
    <property type="component" value="Chromosome 2_1"/>
</dbReference>
<sequence>MAPSGHCCGRIHLLAEEGQRCHRRVDSHDGWWRRLVPVLLRRAHRDSARRAVNQPAACPWVSLTTERRLPLAIRQQRPAHLDDWRHHPAAAHWPESGNESAGRPHPAPQPTPAHANLGAQRRGEWRAEAPGLWGAARQ</sequence>
<dbReference type="EMBL" id="JANPWB010000003">
    <property type="protein sequence ID" value="KAJ1201594.1"/>
    <property type="molecule type" value="Genomic_DNA"/>
</dbReference>
<dbReference type="AlphaFoldDB" id="A0AAV7VNE6"/>
<evidence type="ECO:0000256" key="1">
    <source>
        <dbReference type="SAM" id="MobiDB-lite"/>
    </source>
</evidence>
<comment type="caution">
    <text evidence="2">The sequence shown here is derived from an EMBL/GenBank/DDBJ whole genome shotgun (WGS) entry which is preliminary data.</text>
</comment>
<evidence type="ECO:0000313" key="2">
    <source>
        <dbReference type="EMBL" id="KAJ1201594.1"/>
    </source>
</evidence>
<evidence type="ECO:0000313" key="3">
    <source>
        <dbReference type="Proteomes" id="UP001066276"/>
    </source>
</evidence>